<dbReference type="AlphaFoldDB" id="A0AAV1SS24"/>
<evidence type="ECO:0000313" key="2">
    <source>
        <dbReference type="EMBL" id="CAK7355963.1"/>
    </source>
</evidence>
<comment type="caution">
    <text evidence="2">The sequence shown here is derived from an EMBL/GenBank/DDBJ whole genome shotgun (WGS) entry which is preliminary data.</text>
</comment>
<evidence type="ECO:0000256" key="1">
    <source>
        <dbReference type="SAM" id="MobiDB-lite"/>
    </source>
</evidence>
<keyword evidence="3" id="KW-1185">Reference proteome</keyword>
<dbReference type="EMBL" id="CAWUPB010001197">
    <property type="protein sequence ID" value="CAK7355963.1"/>
    <property type="molecule type" value="Genomic_DNA"/>
</dbReference>
<sequence length="97" mass="10832">MVEYLAQKCREDSAFTNFTKIERFVQLTKLASRLVSGQGGRRIALLRPFLVSKVSKTASDPAGDHSKAGDNPSTPRLDACLAFVLSKTRKHFKKTYK</sequence>
<reference evidence="2 3" key="1">
    <citation type="submission" date="2024-01" db="EMBL/GenBank/DDBJ databases">
        <authorList>
            <person name="Waweru B."/>
        </authorList>
    </citation>
    <scope>NUCLEOTIDE SEQUENCE [LARGE SCALE GENOMIC DNA]</scope>
</reference>
<organism evidence="2 3">
    <name type="scientific">Dovyalis caffra</name>
    <dbReference type="NCBI Taxonomy" id="77055"/>
    <lineage>
        <taxon>Eukaryota</taxon>
        <taxon>Viridiplantae</taxon>
        <taxon>Streptophyta</taxon>
        <taxon>Embryophyta</taxon>
        <taxon>Tracheophyta</taxon>
        <taxon>Spermatophyta</taxon>
        <taxon>Magnoliopsida</taxon>
        <taxon>eudicotyledons</taxon>
        <taxon>Gunneridae</taxon>
        <taxon>Pentapetalae</taxon>
        <taxon>rosids</taxon>
        <taxon>fabids</taxon>
        <taxon>Malpighiales</taxon>
        <taxon>Salicaceae</taxon>
        <taxon>Flacourtieae</taxon>
        <taxon>Dovyalis</taxon>
    </lineage>
</organism>
<dbReference type="Proteomes" id="UP001314170">
    <property type="component" value="Unassembled WGS sequence"/>
</dbReference>
<proteinExistence type="predicted"/>
<gene>
    <name evidence="2" type="ORF">DCAF_LOCUS26227</name>
</gene>
<accession>A0AAV1SS24</accession>
<feature type="region of interest" description="Disordered" evidence="1">
    <location>
        <begin position="55"/>
        <end position="76"/>
    </location>
</feature>
<evidence type="ECO:0000313" key="3">
    <source>
        <dbReference type="Proteomes" id="UP001314170"/>
    </source>
</evidence>
<protein>
    <submittedName>
        <fullName evidence="2">Uncharacterized protein</fullName>
    </submittedName>
</protein>
<name>A0AAV1SS24_9ROSI</name>